<evidence type="ECO:0000256" key="8">
    <source>
        <dbReference type="ARBA" id="ARBA00022553"/>
    </source>
</evidence>
<feature type="compositionally biased region" description="Polar residues" evidence="16">
    <location>
        <begin position="620"/>
        <end position="647"/>
    </location>
</feature>
<sequence>MTTAAARPKSQQSSRGNDLKKLRAQYGTQLSTLRELFSDWSDEDLLFALQEADGDVELTAVRISEGWANQWGEVKGKKSKKETVQKQKSTSPESQRQQKTDRGANSSRGGFGGRGRGGSRGGRPANFGDRGRGGKSGKSSRNDRPLSELPNNTTDDSNATWQNTVVDSAKNGERSSPAPTQPAGPPSWASLLKSQPVPEPVKEPVPEVSEEKPNSEEVSEEKPNSEETVVSVEVKENVTPETVAAEQGLEKASPQDSVVHKTPEVAKPVEPVVETVPATSRNRMSMGRRLKQDVPVVLPGGNTTLGAVGVRFGNLNLDQDEQETEVKESEDSVNILGSHEPETESLANSSQLANDNSSVLPSVQGNQVYNDNRLPQSEIVDHNNVFSQGLNGSYIKLDPQSVQQQPHQQQPHHQQQQQQQQHTGHGDQQGTPYSYLPNQQLTGLTGYGMSPMASVPDYAMYTSEAQRAATMGYYDPAAALHPSPSNPPASAYQGREKYNHDNQAAQANTPTTTGNPNLQGQQHAYANIPYYPYYYMPNQFQGYQQPGYGQPYMNKNMYPMYQHTNKPTANSPYAANASPYQHHYSPAASYEDMSTLQQHGMIQDYSKPYGNAPQLPNYMAGQQGQASGNQPANKNETNGQYGKNVNNSQGQAQYMSQQSNAYGQMYSAYQQQQQHQHQHQQQQYSQQHRQPQPQGQGQVQPQSQPQVQGAQAPSQTGNQQQQPYWSQ</sequence>
<evidence type="ECO:0000259" key="17">
    <source>
        <dbReference type="PROSITE" id="PS51140"/>
    </source>
</evidence>
<keyword evidence="13" id="KW-0238">DNA-binding</keyword>
<evidence type="ECO:0000256" key="12">
    <source>
        <dbReference type="ARBA" id="ARBA00022895"/>
    </source>
</evidence>
<dbReference type="GO" id="GO:0006281">
    <property type="term" value="P:DNA repair"/>
    <property type="evidence" value="ECO:0007669"/>
    <property type="project" value="UniProtKB-KW"/>
</dbReference>
<feature type="compositionally biased region" description="Polar residues" evidence="16">
    <location>
        <begin position="149"/>
        <end position="166"/>
    </location>
</feature>
<evidence type="ECO:0000256" key="11">
    <source>
        <dbReference type="ARBA" id="ARBA00022843"/>
    </source>
</evidence>
<feature type="compositionally biased region" description="Gly residues" evidence="16">
    <location>
        <begin position="109"/>
        <end position="121"/>
    </location>
</feature>
<feature type="region of interest" description="Disordered" evidence="16">
    <location>
        <begin position="1"/>
        <end position="20"/>
    </location>
</feature>
<dbReference type="GO" id="GO:0043130">
    <property type="term" value="F:ubiquitin binding"/>
    <property type="evidence" value="ECO:0007669"/>
    <property type="project" value="InterPro"/>
</dbReference>
<dbReference type="GO" id="GO:0005634">
    <property type="term" value="C:nucleus"/>
    <property type="evidence" value="ECO:0007669"/>
    <property type="project" value="UniProtKB-SubCell"/>
</dbReference>
<feature type="compositionally biased region" description="Polar residues" evidence="16">
    <location>
        <begin position="345"/>
        <end position="369"/>
    </location>
</feature>
<dbReference type="PROSITE" id="PS51140">
    <property type="entry name" value="CUE"/>
    <property type="match status" value="1"/>
</dbReference>
<accession>A0A8H7PEW2</accession>
<evidence type="ECO:0000256" key="5">
    <source>
        <dbReference type="ARBA" id="ARBA00020536"/>
    </source>
</evidence>
<protein>
    <recommendedName>
        <fullName evidence="5">RNA polymerase II degradation factor 1</fullName>
    </recommendedName>
</protein>
<dbReference type="EMBL" id="JAEPQZ010000016">
    <property type="protein sequence ID" value="KAG2172667.1"/>
    <property type="molecule type" value="Genomic_DNA"/>
</dbReference>
<organism evidence="18 19">
    <name type="scientific">Mortierella isabellina</name>
    <name type="common">Filamentous fungus</name>
    <name type="synonym">Umbelopsis isabellina</name>
    <dbReference type="NCBI Taxonomy" id="91625"/>
    <lineage>
        <taxon>Eukaryota</taxon>
        <taxon>Fungi</taxon>
        <taxon>Fungi incertae sedis</taxon>
        <taxon>Mucoromycota</taxon>
        <taxon>Mucoromycotina</taxon>
        <taxon>Umbelopsidomycetes</taxon>
        <taxon>Umbelopsidales</taxon>
        <taxon>Umbelopsidaceae</taxon>
        <taxon>Umbelopsis</taxon>
    </lineage>
</organism>
<proteinExistence type="inferred from homology"/>
<keyword evidence="7" id="KW-0963">Cytoplasm</keyword>
<feature type="region of interest" description="Disordered" evidence="16">
    <location>
        <begin position="67"/>
        <end position="262"/>
    </location>
</feature>
<evidence type="ECO:0000256" key="9">
    <source>
        <dbReference type="ARBA" id="ARBA00022763"/>
    </source>
</evidence>
<reference evidence="18" key="1">
    <citation type="submission" date="2020-12" db="EMBL/GenBank/DDBJ databases">
        <title>Metabolic potential, ecology and presence of endohyphal bacteria is reflected in genomic diversity of Mucoromycotina.</title>
        <authorList>
            <person name="Muszewska A."/>
            <person name="Okrasinska A."/>
            <person name="Steczkiewicz K."/>
            <person name="Drgas O."/>
            <person name="Orlowska M."/>
            <person name="Perlinska-Lenart U."/>
            <person name="Aleksandrzak-Piekarczyk T."/>
            <person name="Szatraj K."/>
            <person name="Zielenkiewicz U."/>
            <person name="Pilsyk S."/>
            <person name="Malc E."/>
            <person name="Mieczkowski P."/>
            <person name="Kruszewska J.S."/>
            <person name="Biernat P."/>
            <person name="Pawlowska J."/>
        </authorList>
    </citation>
    <scope>NUCLEOTIDE SEQUENCE</scope>
    <source>
        <strain evidence="18">WA0000067209</strain>
    </source>
</reference>
<evidence type="ECO:0000256" key="3">
    <source>
        <dbReference type="ARBA" id="ARBA00004574"/>
    </source>
</evidence>
<keyword evidence="12" id="KW-0779">Telomere</keyword>
<evidence type="ECO:0000256" key="7">
    <source>
        <dbReference type="ARBA" id="ARBA00022490"/>
    </source>
</evidence>
<dbReference type="Pfam" id="PF02845">
    <property type="entry name" value="CUE"/>
    <property type="match status" value="1"/>
</dbReference>
<dbReference type="InterPro" id="IPR003892">
    <property type="entry name" value="CUE"/>
</dbReference>
<dbReference type="GO" id="GO:0000781">
    <property type="term" value="C:chromosome, telomeric region"/>
    <property type="evidence" value="ECO:0007669"/>
    <property type="project" value="UniProtKB-SubCell"/>
</dbReference>
<feature type="compositionally biased region" description="Basic and acidic residues" evidence="16">
    <location>
        <begin position="200"/>
        <end position="225"/>
    </location>
</feature>
<dbReference type="InterPro" id="IPR041803">
    <property type="entry name" value="DEF1_CUE"/>
</dbReference>
<keyword evidence="19" id="KW-1185">Reference proteome</keyword>
<dbReference type="CDD" id="cd14368">
    <property type="entry name" value="CUE_DEF1_like"/>
    <property type="match status" value="1"/>
</dbReference>
<evidence type="ECO:0000256" key="10">
    <source>
        <dbReference type="ARBA" id="ARBA00022786"/>
    </source>
</evidence>
<keyword evidence="9" id="KW-0227">DNA damage</keyword>
<evidence type="ECO:0000256" key="14">
    <source>
        <dbReference type="ARBA" id="ARBA00023204"/>
    </source>
</evidence>
<feature type="compositionally biased region" description="Low complexity" evidence="16">
    <location>
        <begin position="403"/>
        <end position="432"/>
    </location>
</feature>
<dbReference type="Proteomes" id="UP000654370">
    <property type="component" value="Unassembled WGS sequence"/>
</dbReference>
<dbReference type="OrthoDB" id="5396806at2759"/>
<evidence type="ECO:0000313" key="19">
    <source>
        <dbReference type="Proteomes" id="UP000654370"/>
    </source>
</evidence>
<keyword evidence="15" id="KW-0539">Nucleus</keyword>
<comment type="caution">
    <text evidence="18">The sequence shown here is derived from an EMBL/GenBank/DDBJ whole genome shotgun (WGS) entry which is preliminary data.</text>
</comment>
<feature type="compositionally biased region" description="Polar residues" evidence="16">
    <location>
        <begin position="1"/>
        <end position="16"/>
    </location>
</feature>
<feature type="region of interest" description="Disordered" evidence="16">
    <location>
        <begin position="400"/>
        <end position="439"/>
    </location>
</feature>
<evidence type="ECO:0000256" key="15">
    <source>
        <dbReference type="ARBA" id="ARBA00023242"/>
    </source>
</evidence>
<evidence type="ECO:0000256" key="16">
    <source>
        <dbReference type="SAM" id="MobiDB-lite"/>
    </source>
</evidence>
<evidence type="ECO:0000256" key="13">
    <source>
        <dbReference type="ARBA" id="ARBA00023125"/>
    </source>
</evidence>
<name>A0A8H7PEW2_MORIS</name>
<feature type="region of interest" description="Disordered" evidence="16">
    <location>
        <begin position="339"/>
        <end position="369"/>
    </location>
</feature>
<evidence type="ECO:0000256" key="1">
    <source>
        <dbReference type="ARBA" id="ARBA00004123"/>
    </source>
</evidence>
<keyword evidence="14" id="KW-0234">DNA repair</keyword>
<feature type="compositionally biased region" description="Polar residues" evidence="16">
    <location>
        <begin position="716"/>
        <end position="727"/>
    </location>
</feature>
<dbReference type="InterPro" id="IPR051833">
    <property type="entry name" value="TC-DDR_regulator"/>
</dbReference>
<feature type="domain" description="CUE" evidence="17">
    <location>
        <begin position="25"/>
        <end position="68"/>
    </location>
</feature>
<keyword evidence="11" id="KW-0832">Ubl conjugation</keyword>
<dbReference type="GO" id="GO:0005737">
    <property type="term" value="C:cytoplasm"/>
    <property type="evidence" value="ECO:0007669"/>
    <property type="project" value="UniProtKB-SubCell"/>
</dbReference>
<comment type="subcellular location">
    <subcellularLocation>
        <location evidence="3">Chromosome</location>
        <location evidence="3">Telomere</location>
    </subcellularLocation>
    <subcellularLocation>
        <location evidence="2">Cytoplasm</location>
    </subcellularLocation>
    <subcellularLocation>
        <location evidence="1">Nucleus</location>
    </subcellularLocation>
</comment>
<evidence type="ECO:0000313" key="18">
    <source>
        <dbReference type="EMBL" id="KAG2172667.1"/>
    </source>
</evidence>
<keyword evidence="8" id="KW-0597">Phosphoprotein</keyword>
<dbReference type="AlphaFoldDB" id="A0A8H7PEW2"/>
<evidence type="ECO:0000256" key="2">
    <source>
        <dbReference type="ARBA" id="ARBA00004496"/>
    </source>
</evidence>
<keyword evidence="10" id="KW-0833">Ubl conjugation pathway</keyword>
<evidence type="ECO:0000256" key="4">
    <source>
        <dbReference type="ARBA" id="ARBA00005491"/>
    </source>
</evidence>
<dbReference type="PANTHER" id="PTHR16308">
    <property type="entry name" value="UBIQUITIN ASSOCIATED PROTEIN 2-LIKE/LINGERER"/>
    <property type="match status" value="1"/>
</dbReference>
<comment type="similarity">
    <text evidence="4">Belongs to the DEF1 family.</text>
</comment>
<feature type="compositionally biased region" description="Low complexity" evidence="16">
    <location>
        <begin position="668"/>
        <end position="715"/>
    </location>
</feature>
<gene>
    <name evidence="18" type="ORF">INT43_000014</name>
</gene>
<dbReference type="GO" id="GO:0003677">
    <property type="term" value="F:DNA binding"/>
    <property type="evidence" value="ECO:0007669"/>
    <property type="project" value="UniProtKB-KW"/>
</dbReference>
<keyword evidence="6" id="KW-0158">Chromosome</keyword>
<feature type="region of interest" description="Disordered" evidence="16">
    <location>
        <begin position="668"/>
        <end position="727"/>
    </location>
</feature>
<evidence type="ECO:0000256" key="6">
    <source>
        <dbReference type="ARBA" id="ARBA00022454"/>
    </source>
</evidence>
<dbReference type="PANTHER" id="PTHR16308:SF13">
    <property type="entry name" value="PROTEIN LINGERER"/>
    <property type="match status" value="1"/>
</dbReference>
<feature type="region of interest" description="Disordered" evidence="16">
    <location>
        <begin position="604"/>
        <end position="647"/>
    </location>
</feature>